<accession>A0A2T2NDY4</accession>
<evidence type="ECO:0000313" key="1">
    <source>
        <dbReference type="EMBL" id="PSN63655.1"/>
    </source>
</evidence>
<organism evidence="1 2">
    <name type="scientific">Corynespora cassiicola Philippines</name>
    <dbReference type="NCBI Taxonomy" id="1448308"/>
    <lineage>
        <taxon>Eukaryota</taxon>
        <taxon>Fungi</taxon>
        <taxon>Dikarya</taxon>
        <taxon>Ascomycota</taxon>
        <taxon>Pezizomycotina</taxon>
        <taxon>Dothideomycetes</taxon>
        <taxon>Pleosporomycetidae</taxon>
        <taxon>Pleosporales</taxon>
        <taxon>Corynesporascaceae</taxon>
        <taxon>Corynespora</taxon>
    </lineage>
</organism>
<dbReference type="EMBL" id="KZ678139">
    <property type="protein sequence ID" value="PSN63655.1"/>
    <property type="molecule type" value="Genomic_DNA"/>
</dbReference>
<proteinExistence type="predicted"/>
<dbReference type="OrthoDB" id="3777618at2759"/>
<reference evidence="1 2" key="1">
    <citation type="journal article" date="2018" name="Front. Microbiol.">
        <title>Genome-Wide Analysis of Corynespora cassiicola Leaf Fall Disease Putative Effectors.</title>
        <authorList>
            <person name="Lopez D."/>
            <person name="Ribeiro S."/>
            <person name="Label P."/>
            <person name="Fumanal B."/>
            <person name="Venisse J.S."/>
            <person name="Kohler A."/>
            <person name="de Oliveira R.R."/>
            <person name="Labutti K."/>
            <person name="Lipzen A."/>
            <person name="Lail K."/>
            <person name="Bauer D."/>
            <person name="Ohm R.A."/>
            <person name="Barry K.W."/>
            <person name="Spatafora J."/>
            <person name="Grigoriev I.V."/>
            <person name="Martin F.M."/>
            <person name="Pujade-Renaud V."/>
        </authorList>
    </citation>
    <scope>NUCLEOTIDE SEQUENCE [LARGE SCALE GENOMIC DNA]</scope>
    <source>
        <strain evidence="1 2">Philippines</strain>
    </source>
</reference>
<dbReference type="Proteomes" id="UP000240883">
    <property type="component" value="Unassembled WGS sequence"/>
</dbReference>
<name>A0A2T2NDY4_CORCC</name>
<keyword evidence="2" id="KW-1185">Reference proteome</keyword>
<sequence length="355" mass="41135">MLHDDRSTDRACNLEQNIDVFFFVRTMRLLSFSSSADSPRRTRRMNGAMAPRALVTPQPSSILLRVTYEIRLAIYDLLPLPAINDTNEIRDFQGFYYSCRQIKQEIEHEAARKLKRLFTHVEGKCNSSLENGGMFITHPSNLLQSRHITINIPFRFLDTNKPHGGDIHRTEKLEGGYSVFKPDLDVLWPLFKLRLSHIMIRLYLPKEAFDYLRQNIGYLTVISAPAHYPLGRLPLTSTLIGARLEEYIQAIDGICCASVYRCRLARVVYTTKVVLEWNFKEAGTCFYELNNIVLDHPIGQGPTVGWDLEWYSTDGLAGKFEIQWEQRFIKGRMRLRHSVYSQFQIRRLYDSGAYA</sequence>
<gene>
    <name evidence="1" type="ORF">BS50DRAFT_85928</name>
</gene>
<protein>
    <submittedName>
        <fullName evidence="1">Uncharacterized protein</fullName>
    </submittedName>
</protein>
<dbReference type="AlphaFoldDB" id="A0A2T2NDY4"/>
<evidence type="ECO:0000313" key="2">
    <source>
        <dbReference type="Proteomes" id="UP000240883"/>
    </source>
</evidence>